<dbReference type="Proteomes" id="UP000594430">
    <property type="component" value="Chromosome"/>
</dbReference>
<dbReference type="EMBL" id="CP064946">
    <property type="protein sequence ID" value="QPH50641.1"/>
    <property type="molecule type" value="Genomic_DNA"/>
</dbReference>
<evidence type="ECO:0000313" key="2">
    <source>
        <dbReference type="Proteomes" id="UP000594430"/>
    </source>
</evidence>
<dbReference type="RefSeq" id="WP_196110568.1">
    <property type="nucleotide sequence ID" value="NZ_CP064943.1"/>
</dbReference>
<protein>
    <submittedName>
        <fullName evidence="1">Uncharacterized protein</fullName>
    </submittedName>
</protein>
<gene>
    <name evidence="1" type="ORF">IZU98_08065</name>
</gene>
<evidence type="ECO:0000313" key="1">
    <source>
        <dbReference type="EMBL" id="QPH50641.1"/>
    </source>
</evidence>
<proteinExistence type="predicted"/>
<dbReference type="AlphaFoldDB" id="A0A7S9LAM3"/>
<accession>A0A7S9LAM3</accession>
<reference evidence="1 2" key="1">
    <citation type="submission" date="2020-11" db="EMBL/GenBank/DDBJ databases">
        <title>Pseudomonas fulva producing VIM-24.</title>
        <authorList>
            <person name="Liu S."/>
        </authorList>
    </citation>
    <scope>NUCLEOTIDE SEQUENCE [LARGE SCALE GENOMIC DNA]</scope>
    <source>
        <strain evidence="1 2">ZDHY414</strain>
    </source>
</reference>
<sequence length="110" mass="12471">MSRFVSQFDIHTRAHQEFSRGNKTEGLKAVMYLLANGIVKLNARDLYEFWESSVYGQNESAELFGTMVDLGYIPVILQQAKTGEVEVIQDFINAIDRLDEDTKLAILKAV</sequence>
<name>A0A7S9LAM3_9PSED</name>
<organism evidence="1 2">
    <name type="scientific">Pseudomonas fulva</name>
    <dbReference type="NCBI Taxonomy" id="47880"/>
    <lineage>
        <taxon>Bacteria</taxon>
        <taxon>Pseudomonadati</taxon>
        <taxon>Pseudomonadota</taxon>
        <taxon>Gammaproteobacteria</taxon>
        <taxon>Pseudomonadales</taxon>
        <taxon>Pseudomonadaceae</taxon>
        <taxon>Pseudomonas</taxon>
    </lineage>
</organism>